<dbReference type="PANTHER" id="PTHR22754:SF32">
    <property type="entry name" value="DISCO-INTERACTING PROTEIN 2"/>
    <property type="match status" value="1"/>
</dbReference>
<evidence type="ECO:0000256" key="1">
    <source>
        <dbReference type="ARBA" id="ARBA00006432"/>
    </source>
</evidence>
<reference evidence="7" key="1">
    <citation type="submission" date="2023-07" db="EMBL/GenBank/DDBJ databases">
        <title>Degradation of tert-butanol by M. austroafricanum TBA100.</title>
        <authorList>
            <person name="Helbich S."/>
            <person name="Vainshtein Y."/>
        </authorList>
    </citation>
    <scope>NUCLEOTIDE SEQUENCE</scope>
    <source>
        <strain evidence="7">TBA100</strain>
    </source>
</reference>
<keyword evidence="8" id="KW-1185">Reference proteome</keyword>
<dbReference type="Proteomes" id="UP001172687">
    <property type="component" value="Unassembled WGS sequence"/>
</dbReference>
<dbReference type="PANTHER" id="PTHR22754">
    <property type="entry name" value="DISCO-INTERACTING PROTEIN 2 DIP2 -RELATED"/>
    <property type="match status" value="1"/>
</dbReference>
<evidence type="ECO:0000256" key="2">
    <source>
        <dbReference type="ARBA" id="ARBA00022598"/>
    </source>
</evidence>
<evidence type="ECO:0000313" key="7">
    <source>
        <dbReference type="EMBL" id="MDN4518729.1"/>
    </source>
</evidence>
<sequence length="592" mass="64272">MPLLESTIPGLLAERARLQPDDVAYTFIDYDVDPAGFAETLTWSQVYQRVQVVAEELLRHGSKGDRAAILAPQGLEYIIAFYGAMTAGFIAVPLPVPALGQLDERVNGALRDCQPVAVLTTSAVVGDIMTYVGALQGAAQPAVIEVDALDFDSPRAVEVNVGPLPKTAYLQYTSGSTRAPAGVIMTHKNVIANLEQIFTDYMSHRGGVPPQDTTMVSWLPFYHDMGLIQGVFATLLCPPDGPDGTWGRPAVLMSPVAFLQKPARWIQQLAINPHSWSAAPNFAFELSVRRTSDADMEGLDLGQVLGIISGSERIHSATIRRFNQRFAQFNMPDTTVRPSYGLAEATLYVISAPTGHTPATVRFDYEKLSAGHAERCGTDAGTELVSYGTPRSSTVRIVDPETRTENPDGKMGEIWVHGDQVAMGYWRNPQQTERTFGGEIVNPSEGTPVGPWLKTGDLGVMSEGEMFIIGRIKDLLIVDGRNHYPDDIEATIQEITGGRVAAISVLDDTSEQLVAIAELKKKGASEAEALDKLRAVKREVASAIKRSHSVRVADLVLVAPGSIPITTSGKIRRSACVDRYRLDEFSRLDVTT</sequence>
<dbReference type="InterPro" id="IPR000873">
    <property type="entry name" value="AMP-dep_synth/lig_dom"/>
</dbReference>
<evidence type="ECO:0000259" key="6">
    <source>
        <dbReference type="Pfam" id="PF23024"/>
    </source>
</evidence>
<dbReference type="InterPro" id="IPR025110">
    <property type="entry name" value="AMP-bd_C"/>
</dbReference>
<proteinExistence type="inferred from homology"/>
<evidence type="ECO:0000313" key="8">
    <source>
        <dbReference type="Proteomes" id="UP001172687"/>
    </source>
</evidence>
<evidence type="ECO:0000256" key="4">
    <source>
        <dbReference type="ARBA" id="ARBA00023098"/>
    </source>
</evidence>
<gene>
    <name evidence="7" type="ORF">QYF68_12960</name>
</gene>
<evidence type="ECO:0000256" key="3">
    <source>
        <dbReference type="ARBA" id="ARBA00022832"/>
    </source>
</evidence>
<dbReference type="Pfam" id="PF23024">
    <property type="entry name" value="AMP-dom_DIP2-like"/>
    <property type="match status" value="1"/>
</dbReference>
<dbReference type="NCBIfam" id="NF004509">
    <property type="entry name" value="PRK05850.1"/>
    <property type="match status" value="1"/>
</dbReference>
<dbReference type="Gene3D" id="3.40.50.12780">
    <property type="entry name" value="N-terminal domain of ligase-like"/>
    <property type="match status" value="1"/>
</dbReference>
<dbReference type="EMBL" id="JAUHTC010000046">
    <property type="protein sequence ID" value="MDN4518729.1"/>
    <property type="molecule type" value="Genomic_DNA"/>
</dbReference>
<dbReference type="InterPro" id="IPR045851">
    <property type="entry name" value="AMP-bd_C_sf"/>
</dbReference>
<dbReference type="InterPro" id="IPR040097">
    <property type="entry name" value="FAAL/FAAC"/>
</dbReference>
<dbReference type="SUPFAM" id="SSF56801">
    <property type="entry name" value="Acetyl-CoA synthetase-like"/>
    <property type="match status" value="1"/>
</dbReference>
<keyword evidence="4" id="KW-0443">Lipid metabolism</keyword>
<dbReference type="RefSeq" id="WP_011780336.1">
    <property type="nucleotide sequence ID" value="NZ_CP070380.1"/>
</dbReference>
<dbReference type="Gene3D" id="3.30.300.30">
    <property type="match status" value="1"/>
</dbReference>
<comment type="similarity">
    <text evidence="1">Belongs to the ATP-dependent AMP-binding enzyme family.</text>
</comment>
<dbReference type="InterPro" id="IPR042099">
    <property type="entry name" value="ANL_N_sf"/>
</dbReference>
<dbReference type="CDD" id="cd05931">
    <property type="entry name" value="FAAL"/>
    <property type="match status" value="1"/>
</dbReference>
<dbReference type="Pfam" id="PF00501">
    <property type="entry name" value="AMP-binding"/>
    <property type="match status" value="1"/>
</dbReference>
<organism evidence="7 8">
    <name type="scientific">Mycolicibacterium austroafricanum</name>
    <name type="common">Mycobacterium austroafricanum</name>
    <dbReference type="NCBI Taxonomy" id="39687"/>
    <lineage>
        <taxon>Bacteria</taxon>
        <taxon>Bacillati</taxon>
        <taxon>Actinomycetota</taxon>
        <taxon>Actinomycetes</taxon>
        <taxon>Mycobacteriales</taxon>
        <taxon>Mycobacteriaceae</taxon>
        <taxon>Mycolicibacterium</taxon>
    </lineage>
</organism>
<feature type="domain" description="AMP-dependent synthetase/ligase" evidence="5">
    <location>
        <begin position="13"/>
        <end position="426"/>
    </location>
</feature>
<keyword evidence="3" id="KW-0276">Fatty acid metabolism</keyword>
<name>A0ABT8HD83_MYCAO</name>
<comment type="caution">
    <text evidence="7">The sequence shown here is derived from an EMBL/GenBank/DDBJ whole genome shotgun (WGS) entry which is preliminary data.</text>
</comment>
<keyword evidence="2" id="KW-0436">Ligase</keyword>
<accession>A0ABT8HD83</accession>
<feature type="domain" description="AMP-binding enzyme C-terminal" evidence="6">
    <location>
        <begin position="474"/>
        <end position="581"/>
    </location>
</feature>
<protein>
    <submittedName>
        <fullName evidence="7">AMP-binding protein</fullName>
    </submittedName>
</protein>
<evidence type="ECO:0000259" key="5">
    <source>
        <dbReference type="Pfam" id="PF00501"/>
    </source>
</evidence>